<evidence type="ECO:0008006" key="4">
    <source>
        <dbReference type="Google" id="ProtNLM"/>
    </source>
</evidence>
<proteinExistence type="predicted"/>
<evidence type="ECO:0000313" key="3">
    <source>
        <dbReference type="Proteomes" id="UP000006591"/>
    </source>
</evidence>
<dbReference type="Proteomes" id="UP000006591">
    <property type="component" value="Chromosome 3"/>
</dbReference>
<dbReference type="EnsemblPlants" id="ONIVA03G18080.5">
    <property type="protein sequence ID" value="ONIVA03G18080.5"/>
    <property type="gene ID" value="ONIVA03G18080"/>
</dbReference>
<dbReference type="HOGENOM" id="CLU_1024321_0_0_1"/>
<reference evidence="2" key="2">
    <citation type="submission" date="2018-04" db="EMBL/GenBank/DDBJ databases">
        <title>OnivRS2 (Oryza nivara Reference Sequence Version 2).</title>
        <authorList>
            <person name="Zhang J."/>
            <person name="Kudrna D."/>
            <person name="Lee S."/>
            <person name="Talag J."/>
            <person name="Rajasekar S."/>
            <person name="Welchert J."/>
            <person name="Hsing Y.-I."/>
            <person name="Wing R.A."/>
        </authorList>
    </citation>
    <scope>NUCLEOTIDE SEQUENCE [LARGE SCALE GENOMIC DNA]</scope>
    <source>
        <strain evidence="2">SL10</strain>
    </source>
</reference>
<feature type="compositionally biased region" description="Low complexity" evidence="1">
    <location>
        <begin position="25"/>
        <end position="45"/>
    </location>
</feature>
<evidence type="ECO:0000256" key="1">
    <source>
        <dbReference type="SAM" id="MobiDB-lite"/>
    </source>
</evidence>
<keyword evidence="3" id="KW-1185">Reference proteome</keyword>
<name>A0A0E0GM99_ORYNI</name>
<sequence length="302" mass="31964">MVDTRRSAAAKRPAAEEDQEEEKAAPAAAAAAAGEGAGAPASAGRRPAKRGKAVAAEVDSGKEDEEAASASGVASAADATPVVVGGGGAAVPPLDTAGLQALTGAVDRLEAILRPGEAVSNSAGHKRSALAKDLQAKLKEVKDLADGVAKKRLPPVANRRQEPWCRLISQHAKNPSIPINASHFTVGYGAHHNLRLEGSYTNSLVCRLKHAKRGALLEIYESKVVRVNGKSFDKTNKVTLCGGDEVVFNTPVRHAYRRNQAHRHFPLLGVVFSRGSIRLSKILRIFFHLRRPKIIIGSRSGQ</sequence>
<accession>A0A0E0GM99</accession>
<dbReference type="AlphaFoldDB" id="A0A0E0GM99"/>
<organism evidence="2">
    <name type="scientific">Oryza nivara</name>
    <name type="common">Indian wild rice</name>
    <name type="synonym">Oryza sativa f. spontanea</name>
    <dbReference type="NCBI Taxonomy" id="4536"/>
    <lineage>
        <taxon>Eukaryota</taxon>
        <taxon>Viridiplantae</taxon>
        <taxon>Streptophyta</taxon>
        <taxon>Embryophyta</taxon>
        <taxon>Tracheophyta</taxon>
        <taxon>Spermatophyta</taxon>
        <taxon>Magnoliopsida</taxon>
        <taxon>Liliopsida</taxon>
        <taxon>Poales</taxon>
        <taxon>Poaceae</taxon>
        <taxon>BOP clade</taxon>
        <taxon>Oryzoideae</taxon>
        <taxon>Oryzeae</taxon>
        <taxon>Oryzinae</taxon>
        <taxon>Oryza</taxon>
    </lineage>
</organism>
<evidence type="ECO:0000313" key="2">
    <source>
        <dbReference type="EnsemblPlants" id="ONIVA03G18080.5"/>
    </source>
</evidence>
<reference evidence="2" key="1">
    <citation type="submission" date="2015-04" db="UniProtKB">
        <authorList>
            <consortium name="EnsemblPlants"/>
        </authorList>
    </citation>
    <scope>IDENTIFICATION</scope>
    <source>
        <strain evidence="2">SL10</strain>
    </source>
</reference>
<protein>
    <recommendedName>
        <fullName evidence="4">FHA domain-containing protein</fullName>
    </recommendedName>
</protein>
<dbReference type="Gramene" id="ONIVA03G18080.5">
    <property type="protein sequence ID" value="ONIVA03G18080.5"/>
    <property type="gene ID" value="ONIVA03G18080"/>
</dbReference>
<feature type="region of interest" description="Disordered" evidence="1">
    <location>
        <begin position="1"/>
        <end position="76"/>
    </location>
</feature>